<protein>
    <submittedName>
        <fullName evidence="4">SLAP domain-containing protein</fullName>
    </submittedName>
</protein>
<dbReference type="Pfam" id="PF18938">
    <property type="entry name" value="aRib"/>
    <property type="match status" value="1"/>
</dbReference>
<feature type="domain" description="Atypical Rib" evidence="3">
    <location>
        <begin position="1"/>
        <end position="41"/>
    </location>
</feature>
<dbReference type="EMBL" id="JAEHNR010000100">
    <property type="protein sequence ID" value="MBL1072575.1"/>
    <property type="molecule type" value="Genomic_DNA"/>
</dbReference>
<feature type="region of interest" description="Disordered" evidence="2">
    <location>
        <begin position="1"/>
        <end position="22"/>
    </location>
</feature>
<evidence type="ECO:0000259" key="3">
    <source>
        <dbReference type="Pfam" id="PF18938"/>
    </source>
</evidence>
<keyword evidence="5" id="KW-1185">Reference proteome</keyword>
<evidence type="ECO:0000256" key="1">
    <source>
        <dbReference type="ARBA" id="ARBA00022729"/>
    </source>
</evidence>
<feature type="non-terminal residue" evidence="4">
    <location>
        <position position="152"/>
    </location>
</feature>
<dbReference type="Gene3D" id="3.10.20.890">
    <property type="match status" value="1"/>
</dbReference>
<dbReference type="InterPro" id="IPR044024">
    <property type="entry name" value="aRib"/>
</dbReference>
<evidence type="ECO:0000256" key="2">
    <source>
        <dbReference type="SAM" id="MobiDB-lite"/>
    </source>
</evidence>
<feature type="region of interest" description="Disordered" evidence="2">
    <location>
        <begin position="38"/>
        <end position="65"/>
    </location>
</feature>
<accession>A0ABS1LWP5</accession>
<dbReference type="Proteomes" id="UP000640912">
    <property type="component" value="Unassembled WGS sequence"/>
</dbReference>
<feature type="compositionally biased region" description="Polar residues" evidence="2">
    <location>
        <begin position="40"/>
        <end position="55"/>
    </location>
</feature>
<gene>
    <name evidence="4" type="ORF">JEM47_08920</name>
</gene>
<comment type="caution">
    <text evidence="4">The sequence shown here is derived from an EMBL/GenBank/DDBJ whole genome shotgun (WGS) entry which is preliminary data.</text>
</comment>
<feature type="non-terminal residue" evidence="4">
    <location>
        <position position="1"/>
    </location>
</feature>
<proteinExistence type="predicted"/>
<sequence>EDANKGNFPDGTTVTVGPDGTTKVTYPDHSAATIKGDQLVQGQKGDTTDAGNITPTVPGDKVTVKDPSHLTDDYTYDDYAYNDFYQVIIKANAVEVYTLPKGNLTKEKKLVHDTILTVLETKKIDGQVWYRIGTNRWIMAATTIKVGELENF</sequence>
<evidence type="ECO:0000313" key="5">
    <source>
        <dbReference type="Proteomes" id="UP000640912"/>
    </source>
</evidence>
<evidence type="ECO:0000313" key="4">
    <source>
        <dbReference type="EMBL" id="MBL1072575.1"/>
    </source>
</evidence>
<reference evidence="4 5" key="1">
    <citation type="journal article" date="2021" name="Microorganisms">
        <title>Dual Inhibition of Salmonella enterica and Clostridium perfringens by New Probiotic Candidates Isolated from Chicken Intestinal Mucosa.</title>
        <authorList>
            <person name="Lone A."/>
            <person name="Mottawea W."/>
            <person name="Ait Chait Y."/>
            <person name="Hammami R."/>
        </authorList>
    </citation>
    <scope>NUCLEOTIDE SEQUENCE [LARGE SCALE GENOMIC DNA]</scope>
    <source>
        <strain evidence="4 5">A12</strain>
    </source>
</reference>
<feature type="compositionally biased region" description="Low complexity" evidence="2">
    <location>
        <begin position="9"/>
        <end position="22"/>
    </location>
</feature>
<keyword evidence="1" id="KW-0732">Signal</keyword>
<organism evidence="4 5">
    <name type="scientific">Lactobacillus kitasatonis</name>
    <dbReference type="NCBI Taxonomy" id="237446"/>
    <lineage>
        <taxon>Bacteria</taxon>
        <taxon>Bacillati</taxon>
        <taxon>Bacillota</taxon>
        <taxon>Bacilli</taxon>
        <taxon>Lactobacillales</taxon>
        <taxon>Lactobacillaceae</taxon>
        <taxon>Lactobacillus</taxon>
    </lineage>
</organism>
<name>A0ABS1LWP5_9LACO</name>